<dbReference type="PANTHER" id="PTHR42850">
    <property type="entry name" value="METALLOPHOSPHOESTERASE"/>
    <property type="match status" value="1"/>
</dbReference>
<dbReference type="GO" id="GO:0000298">
    <property type="term" value="F:endopolyphosphatase activity"/>
    <property type="evidence" value="ECO:0007669"/>
    <property type="project" value="TreeGrafter"/>
</dbReference>
<name>W3WMJ3_PESFW</name>
<feature type="compositionally biased region" description="Low complexity" evidence="1">
    <location>
        <begin position="61"/>
        <end position="82"/>
    </location>
</feature>
<keyword evidence="2" id="KW-0472">Membrane</keyword>
<evidence type="ECO:0000259" key="3">
    <source>
        <dbReference type="Pfam" id="PF00149"/>
    </source>
</evidence>
<dbReference type="InterPro" id="IPR029052">
    <property type="entry name" value="Metallo-depent_PP-like"/>
</dbReference>
<evidence type="ECO:0000256" key="2">
    <source>
        <dbReference type="SAM" id="Phobius"/>
    </source>
</evidence>
<dbReference type="FunCoup" id="W3WMJ3">
    <property type="interactions" value="37"/>
</dbReference>
<dbReference type="RefSeq" id="XP_007840679.1">
    <property type="nucleotide sequence ID" value="XM_007842488.1"/>
</dbReference>
<dbReference type="SUPFAM" id="SSF56300">
    <property type="entry name" value="Metallo-dependent phosphatases"/>
    <property type="match status" value="1"/>
</dbReference>
<evidence type="ECO:0000313" key="4">
    <source>
        <dbReference type="EMBL" id="ETS74041.1"/>
    </source>
</evidence>
<gene>
    <name evidence="4" type="ORF">PFICI_13907</name>
</gene>
<dbReference type="Proteomes" id="UP000030651">
    <property type="component" value="Unassembled WGS sequence"/>
</dbReference>
<protein>
    <recommendedName>
        <fullName evidence="3">Calcineurin-like phosphoesterase domain-containing protein</fullName>
    </recommendedName>
</protein>
<dbReference type="PANTHER" id="PTHR42850:SF4">
    <property type="entry name" value="ZINC-DEPENDENT ENDOPOLYPHOSPHATASE"/>
    <property type="match status" value="1"/>
</dbReference>
<dbReference type="GO" id="GO:0016791">
    <property type="term" value="F:phosphatase activity"/>
    <property type="evidence" value="ECO:0007669"/>
    <property type="project" value="TreeGrafter"/>
</dbReference>
<keyword evidence="5" id="KW-1185">Reference proteome</keyword>
<feature type="region of interest" description="Disordered" evidence="1">
    <location>
        <begin position="449"/>
        <end position="470"/>
    </location>
</feature>
<dbReference type="InterPro" id="IPR050126">
    <property type="entry name" value="Ap4A_hydrolase"/>
</dbReference>
<dbReference type="OMA" id="WLDTCPV"/>
<dbReference type="GeneID" id="19278920"/>
<dbReference type="Gene3D" id="3.60.21.10">
    <property type="match status" value="1"/>
</dbReference>
<evidence type="ECO:0000256" key="1">
    <source>
        <dbReference type="SAM" id="MobiDB-lite"/>
    </source>
</evidence>
<dbReference type="eggNOG" id="KOG0371">
    <property type="taxonomic scope" value="Eukaryota"/>
</dbReference>
<feature type="region of interest" description="Disordered" evidence="1">
    <location>
        <begin position="330"/>
        <end position="390"/>
    </location>
</feature>
<dbReference type="STRING" id="1229662.W3WMJ3"/>
<feature type="domain" description="Calcineurin-like phosphoesterase" evidence="3">
    <location>
        <begin position="130"/>
        <end position="296"/>
    </location>
</feature>
<dbReference type="OrthoDB" id="10267127at2759"/>
<keyword evidence="2" id="KW-0812">Transmembrane</keyword>
<dbReference type="Pfam" id="PF00149">
    <property type="entry name" value="Metallophos"/>
    <property type="match status" value="1"/>
</dbReference>
<sequence length="470" mass="51072">MVALCLSPHLHPRTRRRRFLSLIAIFVFGTLYLCYAKFDQMAETAKTIMPLKTPEGTPGGASQAQQQQSPPQSQAQSESHPSFADLASEEQKPMPPMSYGTYARPPLKDLKALATLPSSKLPTTSPSSPRLIVIGDVHGQLKELKALLAKVEYSKERGDHVIFTGDLINKGPDSSGVVQLAMDIDASGVRGNHEDRILLAYTNANSRNVIGASGSGGKISDLKGITSGEDDMDEPSLAGQSGSQSAELQVARALTQEQRNWLADLPVILKVGPIGGYGNVVVVHAGLVPDVTLENQDPWAVMHMRTLLYPAEQVRRQRIKKVLEDYASEQAKKHVNVPDEEVDKELQISQQRGDAASDHDVSLPTEGRDGKSWSEAWNESQSKIASESDRTTVVYGHDAKKGLSLQKFSYGLDSGCVKGGQLTAMVFEPQSGKVGHRIVSVDCEGVAGLDENDNVKRRKKRGSDDDKAER</sequence>
<dbReference type="CDD" id="cd00144">
    <property type="entry name" value="MPP_PPP_family"/>
    <property type="match status" value="1"/>
</dbReference>
<feature type="compositionally biased region" description="Basic and acidic residues" evidence="1">
    <location>
        <begin position="355"/>
        <end position="372"/>
    </location>
</feature>
<dbReference type="GO" id="GO:0005737">
    <property type="term" value="C:cytoplasm"/>
    <property type="evidence" value="ECO:0007669"/>
    <property type="project" value="TreeGrafter"/>
</dbReference>
<proteinExistence type="predicted"/>
<feature type="region of interest" description="Disordered" evidence="1">
    <location>
        <begin position="224"/>
        <end position="244"/>
    </location>
</feature>
<organism evidence="4 5">
    <name type="scientific">Pestalotiopsis fici (strain W106-1 / CGMCC3.15140)</name>
    <dbReference type="NCBI Taxonomy" id="1229662"/>
    <lineage>
        <taxon>Eukaryota</taxon>
        <taxon>Fungi</taxon>
        <taxon>Dikarya</taxon>
        <taxon>Ascomycota</taxon>
        <taxon>Pezizomycotina</taxon>
        <taxon>Sordariomycetes</taxon>
        <taxon>Xylariomycetidae</taxon>
        <taxon>Amphisphaeriales</taxon>
        <taxon>Sporocadaceae</taxon>
        <taxon>Pestalotiopsis</taxon>
    </lineage>
</organism>
<dbReference type="KEGG" id="pfy:PFICI_13907"/>
<dbReference type="GO" id="GO:0006798">
    <property type="term" value="P:polyphosphate catabolic process"/>
    <property type="evidence" value="ECO:0007669"/>
    <property type="project" value="TreeGrafter"/>
</dbReference>
<dbReference type="InterPro" id="IPR004843">
    <property type="entry name" value="Calcineurin-like_PHP"/>
</dbReference>
<accession>W3WMJ3</accession>
<evidence type="ECO:0000313" key="5">
    <source>
        <dbReference type="Proteomes" id="UP000030651"/>
    </source>
</evidence>
<dbReference type="AlphaFoldDB" id="W3WMJ3"/>
<feature type="region of interest" description="Disordered" evidence="1">
    <location>
        <begin position="50"/>
        <end position="101"/>
    </location>
</feature>
<dbReference type="HOGENOM" id="CLU_023125_0_3_1"/>
<keyword evidence="2" id="KW-1133">Transmembrane helix</keyword>
<feature type="transmembrane region" description="Helical" evidence="2">
    <location>
        <begin position="19"/>
        <end position="38"/>
    </location>
</feature>
<feature type="compositionally biased region" description="Polar residues" evidence="1">
    <location>
        <begin position="375"/>
        <end position="385"/>
    </location>
</feature>
<reference evidence="5" key="1">
    <citation type="journal article" date="2015" name="BMC Genomics">
        <title>Genomic and transcriptomic analysis of the endophytic fungus Pestalotiopsis fici reveals its lifestyle and high potential for synthesis of natural products.</title>
        <authorList>
            <person name="Wang X."/>
            <person name="Zhang X."/>
            <person name="Liu L."/>
            <person name="Xiang M."/>
            <person name="Wang W."/>
            <person name="Sun X."/>
            <person name="Che Y."/>
            <person name="Guo L."/>
            <person name="Liu G."/>
            <person name="Guo L."/>
            <person name="Wang C."/>
            <person name="Yin W.B."/>
            <person name="Stadler M."/>
            <person name="Zhang X."/>
            <person name="Liu X."/>
        </authorList>
    </citation>
    <scope>NUCLEOTIDE SEQUENCE [LARGE SCALE GENOMIC DNA]</scope>
    <source>
        <strain evidence="5">W106-1 / CGMCC3.15140</strain>
    </source>
</reference>
<dbReference type="InParanoid" id="W3WMJ3"/>
<dbReference type="EMBL" id="KI912120">
    <property type="protein sequence ID" value="ETS74041.1"/>
    <property type="molecule type" value="Genomic_DNA"/>
</dbReference>